<reference evidence="2" key="1">
    <citation type="submission" date="2016-06" db="EMBL/GenBank/DDBJ databases">
        <authorList>
            <person name="Petersen J."/>
            <person name="Sayavedra L."/>
        </authorList>
    </citation>
    <scope>NUCLEOTIDE SEQUENCE [LARGE SCALE GENOMIC DNA]</scope>
    <source>
        <strain evidence="2">BazSymA</strain>
    </source>
</reference>
<dbReference type="Proteomes" id="UP000198988">
    <property type="component" value="Unassembled WGS sequence"/>
</dbReference>
<dbReference type="OrthoDB" id="9940190at2"/>
<sequence length="81" mass="9427">MKLSPYKLKGNKHNLPFFLNFAHKKYKLDNEDTINKELLALIKNATNGEFDSLNMMQDTEKSTEISHFINNLILALLENKM</sequence>
<protein>
    <submittedName>
        <fullName evidence="1">Uncharacterized protein</fullName>
    </submittedName>
</protein>
<gene>
    <name evidence="1" type="ORF">BAZSYMA_ACONTIG02717_2</name>
</gene>
<dbReference type="RefSeq" id="WP_090715891.1">
    <property type="nucleotide sequence ID" value="NZ_CAESAP020000222.1"/>
</dbReference>
<proteinExistence type="predicted"/>
<organism evidence="1 2">
    <name type="scientific">Bathymodiolus azoricus thioautotrophic gill symbiont</name>
    <dbReference type="NCBI Taxonomy" id="235205"/>
    <lineage>
        <taxon>Bacteria</taxon>
        <taxon>Pseudomonadati</taxon>
        <taxon>Pseudomonadota</taxon>
        <taxon>Gammaproteobacteria</taxon>
        <taxon>sulfur-oxidizing symbionts</taxon>
    </lineage>
</organism>
<evidence type="ECO:0000313" key="2">
    <source>
        <dbReference type="Proteomes" id="UP000198988"/>
    </source>
</evidence>
<dbReference type="EMBL" id="CDSC02000212">
    <property type="protein sequence ID" value="SEH79566.1"/>
    <property type="molecule type" value="Genomic_DNA"/>
</dbReference>
<name>A0A1H6KVC9_9GAMM</name>
<accession>A0A1H6KVC9</accession>
<dbReference type="AlphaFoldDB" id="A0A1H6KVC9"/>
<evidence type="ECO:0000313" key="1">
    <source>
        <dbReference type="EMBL" id="SEH79566.1"/>
    </source>
</evidence>